<proteinExistence type="inferred from homology"/>
<dbReference type="AlphaFoldDB" id="A0A3M8D1B8"/>
<dbReference type="GO" id="GO:0046872">
    <property type="term" value="F:metal ion binding"/>
    <property type="evidence" value="ECO:0007669"/>
    <property type="project" value="UniProtKB-KW"/>
</dbReference>
<dbReference type="InterPro" id="IPR006054">
    <property type="entry name" value="DnaQ"/>
</dbReference>
<dbReference type="PANTHER" id="PTHR11472">
    <property type="entry name" value="DNA REPAIR DEAD HELICASE RAD3/XP-D SUBFAMILY MEMBER"/>
    <property type="match status" value="1"/>
</dbReference>
<dbReference type="InterPro" id="IPR014013">
    <property type="entry name" value="Helic_SF1/SF2_ATP-bd_DinG/Rad3"/>
</dbReference>
<evidence type="ECO:0000256" key="7">
    <source>
        <dbReference type="ARBA" id="ARBA00022801"/>
    </source>
</evidence>
<evidence type="ECO:0000256" key="12">
    <source>
        <dbReference type="ARBA" id="ARBA00023014"/>
    </source>
</evidence>
<dbReference type="GO" id="GO:0051539">
    <property type="term" value="F:4 iron, 4 sulfur cluster binding"/>
    <property type="evidence" value="ECO:0007669"/>
    <property type="project" value="UniProtKB-KW"/>
</dbReference>
<dbReference type="SMART" id="SM00487">
    <property type="entry name" value="DEXDc"/>
    <property type="match status" value="1"/>
</dbReference>
<dbReference type="CDD" id="cd06127">
    <property type="entry name" value="DEDDh"/>
    <property type="match status" value="1"/>
</dbReference>
<keyword evidence="8 20" id="KW-0347">Helicase</keyword>
<dbReference type="GO" id="GO:0005524">
    <property type="term" value="F:ATP binding"/>
    <property type="evidence" value="ECO:0007669"/>
    <property type="project" value="UniProtKB-UniRule"/>
</dbReference>
<evidence type="ECO:0000256" key="4">
    <source>
        <dbReference type="ARBA" id="ARBA00022723"/>
    </source>
</evidence>
<sequence length="944" mass="106646">MEQFCIVDFETTGGSPRQGDAIIQIGAVTIDHGQITNRYATFVKPEQPIPAFITSLTGITDEMVADAPTLDEALPGLLRLLKGRVFVAHNASFDLQFLQEALLSQGYYTFDGNVIDTVELARMLLPIQGSYRLTELADDLEISHDNPHQADSDAQATAQLFLHLLQILDDLPLVVIQRLQMLVHTFRSDITALLRYVEMEKLADLSDEQAPDPKWDIYRQFALKKRFPLTSSPASGAVGMTHNLEEVLAGSLGDYQQRDAQQEMIQSIQSAMEDGVHLLVEAGTGTGKSLAYLLPSIVWAKQNQEKVLVSTHTITLQEQLFQKEIPALQKALPFSFTAAQMKGRGNYLCLRKFEQNINEGAQEYSHEIQLAKAQMVTWLTQTESGDVEELHLPPSGQLFWQQVKSDTNSCLNRKCPWFSRCYYFQAKERAREAEIVIVNHALLVSDLETESGILPSYQVGIIDEAHQLEDAATQHMGFHYSTVQMLFLLDRLGAEAPERLLSQLLTEFAQWKEEERSLTVELGRRFDRLQVDLREAVTEWSQHAYNYAAKQAKEMNEIGRISVRYKKGKFQGKQAKILPAAEKVIALTLDYAKLIEETAVQMIQGEEQVPFAVKSLLTDARGLSDDLKKAAELIHALFLADDKDFVYWMELESRTSRKYVYFTAAPLDVSVPLSEKLFAGKRSMTLTSATLTVKNSFDYMKERYGLQQLPKERVRTLSLPSPFDYEHQGLVLIPSDFPPFNKETESLYLDAVIQGSVDVIRASQGRTMILFTSYTMLRQVYDGLKQLLDENQFTLLGHGIDSSNRSKLIKKFKQSERAVLLGTSSFWEGVDIAGDALSSLIIVRLPFVPPNHPILEARSEMLKDAGKNAFMSLHLPHAVIRFKQGVGRLIRHHRDRGVIVLFDPRVIEARYGRAFLQSLPPFQKESGPWIQLRERIEPFLAGES</sequence>
<dbReference type="GO" id="GO:0006281">
    <property type="term" value="P:DNA repair"/>
    <property type="evidence" value="ECO:0007669"/>
    <property type="project" value="UniProtKB-KW"/>
</dbReference>
<dbReference type="InterPro" id="IPR010614">
    <property type="entry name" value="RAD3-like_helicase_DEAD"/>
</dbReference>
<evidence type="ECO:0000256" key="11">
    <source>
        <dbReference type="ARBA" id="ARBA00023004"/>
    </source>
</evidence>
<evidence type="ECO:0000256" key="8">
    <source>
        <dbReference type="ARBA" id="ARBA00022806"/>
    </source>
</evidence>
<evidence type="ECO:0000313" key="21">
    <source>
        <dbReference type="Proteomes" id="UP000271031"/>
    </source>
</evidence>
<dbReference type="Gene3D" id="3.40.50.300">
    <property type="entry name" value="P-loop containing nucleotide triphosphate hydrolases"/>
    <property type="match status" value="2"/>
</dbReference>
<dbReference type="Pfam" id="PF00929">
    <property type="entry name" value="RNase_T"/>
    <property type="match status" value="1"/>
</dbReference>
<dbReference type="SMART" id="SM00491">
    <property type="entry name" value="HELICc2"/>
    <property type="match status" value="1"/>
</dbReference>
<dbReference type="Proteomes" id="UP000271031">
    <property type="component" value="Unassembled WGS sequence"/>
</dbReference>
<evidence type="ECO:0000256" key="16">
    <source>
        <dbReference type="ARBA" id="ARBA00048954"/>
    </source>
</evidence>
<dbReference type="Pfam" id="PF13307">
    <property type="entry name" value="Helicase_C_2"/>
    <property type="match status" value="1"/>
</dbReference>
<dbReference type="GO" id="GO:0008408">
    <property type="term" value="F:3'-5' exonuclease activity"/>
    <property type="evidence" value="ECO:0007669"/>
    <property type="project" value="UniProtKB-UniRule"/>
</dbReference>
<name>A0A3M8D1B8_9BACL</name>
<evidence type="ECO:0000256" key="17">
    <source>
        <dbReference type="HAMAP-Rule" id="MF_02206"/>
    </source>
</evidence>
<dbReference type="PROSITE" id="PS51193">
    <property type="entry name" value="HELICASE_ATP_BIND_2"/>
    <property type="match status" value="1"/>
</dbReference>
<accession>A0A3M8D1B8</accession>
<evidence type="ECO:0000256" key="3">
    <source>
        <dbReference type="ARBA" id="ARBA00022722"/>
    </source>
</evidence>
<evidence type="ECO:0000256" key="2">
    <source>
        <dbReference type="ARBA" id="ARBA00022485"/>
    </source>
</evidence>
<feature type="short sequence motif" description="DEAH box" evidence="17">
    <location>
        <begin position="463"/>
        <end position="466"/>
    </location>
</feature>
<evidence type="ECO:0000256" key="5">
    <source>
        <dbReference type="ARBA" id="ARBA00022741"/>
    </source>
</evidence>
<comment type="cofactor">
    <cofactor evidence="1">
        <name>[4Fe-4S] cluster</name>
        <dbReference type="ChEBI" id="CHEBI:49883"/>
    </cofactor>
</comment>
<dbReference type="SMART" id="SM00479">
    <property type="entry name" value="EXOIII"/>
    <property type="match status" value="1"/>
</dbReference>
<dbReference type="EC" id="3.1.-.-" evidence="17 18"/>
<dbReference type="GO" id="GO:0043139">
    <property type="term" value="F:5'-3' DNA helicase activity"/>
    <property type="evidence" value="ECO:0007669"/>
    <property type="project" value="UniProtKB-EC"/>
</dbReference>
<keyword evidence="2" id="KW-0004">4Fe-4S</keyword>
<dbReference type="InterPro" id="IPR011545">
    <property type="entry name" value="DEAD/DEAH_box_helicase_dom"/>
</dbReference>
<keyword evidence="6" id="KW-0227">DNA damage</keyword>
<evidence type="ECO:0000256" key="15">
    <source>
        <dbReference type="ARBA" id="ARBA00023235"/>
    </source>
</evidence>
<dbReference type="InterPro" id="IPR045028">
    <property type="entry name" value="DinG/Rad3-like"/>
</dbReference>
<feature type="binding site" evidence="17">
    <location>
        <begin position="282"/>
        <end position="289"/>
    </location>
    <ligand>
        <name>ATP</name>
        <dbReference type="ChEBI" id="CHEBI:30616"/>
    </ligand>
</feature>
<evidence type="ECO:0000256" key="18">
    <source>
        <dbReference type="RuleBase" id="RU364106"/>
    </source>
</evidence>
<dbReference type="Gene3D" id="3.30.420.10">
    <property type="entry name" value="Ribonuclease H-like superfamily/Ribonuclease H"/>
    <property type="match status" value="1"/>
</dbReference>
<dbReference type="NCBIfam" id="NF005981">
    <property type="entry name" value="PRK08074.1"/>
    <property type="match status" value="1"/>
</dbReference>
<dbReference type="GO" id="GO:0003677">
    <property type="term" value="F:DNA binding"/>
    <property type="evidence" value="ECO:0007669"/>
    <property type="project" value="UniProtKB-KW"/>
</dbReference>
<comment type="similarity">
    <text evidence="17 18">Belongs to the helicase family. DinG subfamily. Type 2 sub-subfamily.</text>
</comment>
<keyword evidence="13" id="KW-0238">DNA-binding</keyword>
<dbReference type="InterPro" id="IPR006554">
    <property type="entry name" value="Helicase-like_DEXD_c2"/>
</dbReference>
<evidence type="ECO:0000256" key="14">
    <source>
        <dbReference type="ARBA" id="ARBA00023204"/>
    </source>
</evidence>
<evidence type="ECO:0000256" key="10">
    <source>
        <dbReference type="ARBA" id="ARBA00022840"/>
    </source>
</evidence>
<keyword evidence="21" id="KW-1185">Reference proteome</keyword>
<dbReference type="SMART" id="SM00488">
    <property type="entry name" value="DEXDc2"/>
    <property type="match status" value="1"/>
</dbReference>
<keyword evidence="5 17" id="KW-0547">Nucleotide-binding</keyword>
<dbReference type="InterPro" id="IPR036397">
    <property type="entry name" value="RNaseH_sf"/>
</dbReference>
<keyword evidence="4" id="KW-0479">Metal-binding</keyword>
<protein>
    <recommendedName>
        <fullName evidence="17 18">3'-5' exonuclease DinG</fullName>
        <ecNumber evidence="17 18">3.1.-.-</ecNumber>
    </recommendedName>
</protein>
<keyword evidence="10 17" id="KW-0067">ATP-binding</keyword>
<comment type="catalytic activity">
    <reaction evidence="16">
        <text>ATP + H2O = ADP + phosphate + H(+)</text>
        <dbReference type="Rhea" id="RHEA:13065"/>
        <dbReference type="ChEBI" id="CHEBI:15377"/>
        <dbReference type="ChEBI" id="CHEBI:15378"/>
        <dbReference type="ChEBI" id="CHEBI:30616"/>
        <dbReference type="ChEBI" id="CHEBI:43474"/>
        <dbReference type="ChEBI" id="CHEBI:456216"/>
        <dbReference type="EC" id="5.6.2.3"/>
    </reaction>
</comment>
<organism evidence="20 21">
    <name type="scientific">Brevibacillus fluminis</name>
    <dbReference type="NCBI Taxonomy" id="511487"/>
    <lineage>
        <taxon>Bacteria</taxon>
        <taxon>Bacillati</taxon>
        <taxon>Bacillota</taxon>
        <taxon>Bacilli</taxon>
        <taxon>Bacillales</taxon>
        <taxon>Paenibacillaceae</taxon>
        <taxon>Brevibacillus</taxon>
    </lineage>
</organism>
<evidence type="ECO:0000256" key="1">
    <source>
        <dbReference type="ARBA" id="ARBA00001966"/>
    </source>
</evidence>
<keyword evidence="12" id="KW-0411">Iron-sulfur</keyword>
<dbReference type="InterPro" id="IPR012337">
    <property type="entry name" value="RNaseH-like_sf"/>
</dbReference>
<dbReference type="EMBL" id="RHHQ01000022">
    <property type="protein sequence ID" value="RNB81668.1"/>
    <property type="molecule type" value="Genomic_DNA"/>
</dbReference>
<dbReference type="HAMAP" id="MF_02206">
    <property type="entry name" value="DinG_exonucl"/>
    <property type="match status" value="1"/>
</dbReference>
<feature type="domain" description="Helicase ATP-binding" evidence="19">
    <location>
        <begin position="247"/>
        <end position="516"/>
    </location>
</feature>
<dbReference type="OrthoDB" id="9803913at2"/>
<dbReference type="Pfam" id="PF06733">
    <property type="entry name" value="DEAD_2"/>
    <property type="match status" value="1"/>
</dbReference>
<dbReference type="InterPro" id="IPR027417">
    <property type="entry name" value="P-loop_NTPase"/>
</dbReference>
<dbReference type="Pfam" id="PF00270">
    <property type="entry name" value="DEAD"/>
    <property type="match status" value="1"/>
</dbReference>
<dbReference type="InterPro" id="IPR006555">
    <property type="entry name" value="ATP-dep_Helicase_C"/>
</dbReference>
<evidence type="ECO:0000313" key="20">
    <source>
        <dbReference type="EMBL" id="RNB81668.1"/>
    </source>
</evidence>
<dbReference type="GO" id="GO:0016887">
    <property type="term" value="F:ATP hydrolysis activity"/>
    <property type="evidence" value="ECO:0007669"/>
    <property type="project" value="RHEA"/>
</dbReference>
<dbReference type="NCBIfam" id="TIGR01407">
    <property type="entry name" value="dinG_rel"/>
    <property type="match status" value="1"/>
</dbReference>
<dbReference type="SUPFAM" id="SSF53098">
    <property type="entry name" value="Ribonuclease H-like"/>
    <property type="match status" value="1"/>
</dbReference>
<keyword evidence="11" id="KW-0408">Iron</keyword>
<dbReference type="PANTHER" id="PTHR11472:SF34">
    <property type="entry name" value="REGULATOR OF TELOMERE ELONGATION HELICASE 1"/>
    <property type="match status" value="1"/>
</dbReference>
<dbReference type="SUPFAM" id="SSF52540">
    <property type="entry name" value="P-loop containing nucleoside triphosphate hydrolases"/>
    <property type="match status" value="2"/>
</dbReference>
<dbReference type="InterPro" id="IPR014001">
    <property type="entry name" value="Helicase_ATP-bd"/>
</dbReference>
<dbReference type="FunFam" id="3.30.420.10:FF:000045">
    <property type="entry name" value="3'-5' exonuclease DinG"/>
    <property type="match status" value="1"/>
</dbReference>
<comment type="function">
    <text evidence="17 18">3'-5' exonuclease.</text>
</comment>
<keyword evidence="14" id="KW-0234">DNA repair</keyword>
<keyword evidence="3 17" id="KW-0540">Nuclease</keyword>
<evidence type="ECO:0000256" key="9">
    <source>
        <dbReference type="ARBA" id="ARBA00022839"/>
    </source>
</evidence>
<keyword evidence="9 17" id="KW-0269">Exonuclease</keyword>
<evidence type="ECO:0000259" key="19">
    <source>
        <dbReference type="PROSITE" id="PS51193"/>
    </source>
</evidence>
<evidence type="ECO:0000256" key="6">
    <source>
        <dbReference type="ARBA" id="ARBA00022763"/>
    </source>
</evidence>
<dbReference type="RefSeq" id="WP_122920752.1">
    <property type="nucleotide sequence ID" value="NZ_RHHQ01000022.1"/>
</dbReference>
<dbReference type="NCBIfam" id="TIGR00573">
    <property type="entry name" value="dnaq"/>
    <property type="match status" value="1"/>
</dbReference>
<dbReference type="InterPro" id="IPR013520">
    <property type="entry name" value="Ribonucl_H"/>
</dbReference>
<keyword evidence="15" id="KW-0413">Isomerase</keyword>
<comment type="caution">
    <text evidence="20">The sequence shown here is derived from an EMBL/GenBank/DDBJ whole genome shotgun (WGS) entry which is preliminary data.</text>
</comment>
<dbReference type="GO" id="GO:0003887">
    <property type="term" value="F:DNA-directed DNA polymerase activity"/>
    <property type="evidence" value="ECO:0007669"/>
    <property type="project" value="InterPro"/>
</dbReference>
<reference evidence="20 21" key="1">
    <citation type="submission" date="2018-10" db="EMBL/GenBank/DDBJ databases">
        <title>Phylogenomics of Brevibacillus.</title>
        <authorList>
            <person name="Dunlap C."/>
        </authorList>
    </citation>
    <scope>NUCLEOTIDE SEQUENCE [LARGE SCALE GENOMIC DNA]</scope>
    <source>
        <strain evidence="20 21">JCM 15716</strain>
    </source>
</reference>
<keyword evidence="7 17" id="KW-0378">Hydrolase</keyword>
<dbReference type="InterPro" id="IPR006310">
    <property type="entry name" value="DinG"/>
</dbReference>
<gene>
    <name evidence="17 18 20" type="primary">dinG</name>
    <name evidence="20" type="ORF">EDM56_25475</name>
</gene>
<dbReference type="GO" id="GO:0006260">
    <property type="term" value="P:DNA replication"/>
    <property type="evidence" value="ECO:0007669"/>
    <property type="project" value="InterPro"/>
</dbReference>
<evidence type="ECO:0000256" key="13">
    <source>
        <dbReference type="ARBA" id="ARBA00023125"/>
    </source>
</evidence>